<dbReference type="Proteomes" id="UP000193642">
    <property type="component" value="Unassembled WGS sequence"/>
</dbReference>
<keyword evidence="3" id="KW-1185">Reference proteome</keyword>
<proteinExistence type="predicted"/>
<evidence type="ECO:0000259" key="1">
    <source>
        <dbReference type="PROSITE" id="PS50003"/>
    </source>
</evidence>
<evidence type="ECO:0000313" key="3">
    <source>
        <dbReference type="Proteomes" id="UP000193642"/>
    </source>
</evidence>
<sequence>MATGADLAHEAPRRLTRSSSVSKLSALMDEINADLGESWYIHFDSELIEEDQMPISGFLLKLTTERNNAHSWKRRFLLLDKYANLYLFRSGTTASASNIPITYLAVETYLALRNKTTSAYLLELAGESVSDTGEIVKCMWVVKAGNEAGLRMWVHAVENCLRRLGGGSGSAGSKSPLLDSGYEIVSLDMLMGMRQKEKEKEPQKESVVPAVVTAPPKLGRSRSMSSPAIPSPATLTLATVQTAPELRIGEDSPVENIANQRRAQSTVPNPVQMIRSKTSHSAGRRKTWLSWLGAK</sequence>
<comment type="caution">
    <text evidence="2">The sequence shown here is derived from an EMBL/GenBank/DDBJ whole genome shotgun (WGS) entry which is preliminary data.</text>
</comment>
<accession>A0A1Y2BEC4</accession>
<feature type="domain" description="PH" evidence="1">
    <location>
        <begin position="52"/>
        <end position="162"/>
    </location>
</feature>
<dbReference type="InterPro" id="IPR011993">
    <property type="entry name" value="PH-like_dom_sf"/>
</dbReference>
<dbReference type="OrthoDB" id="2181758at2759"/>
<protein>
    <recommendedName>
        <fullName evidence="1">PH domain-containing protein</fullName>
    </recommendedName>
</protein>
<dbReference type="AlphaFoldDB" id="A0A1Y2BEC4"/>
<reference evidence="2 3" key="1">
    <citation type="submission" date="2016-07" db="EMBL/GenBank/DDBJ databases">
        <title>Pervasive Adenine N6-methylation of Active Genes in Fungi.</title>
        <authorList>
            <consortium name="DOE Joint Genome Institute"/>
            <person name="Mondo S.J."/>
            <person name="Dannebaum R.O."/>
            <person name="Kuo R.C."/>
            <person name="Labutti K."/>
            <person name="Haridas S."/>
            <person name="Kuo A."/>
            <person name="Salamov A."/>
            <person name="Ahrendt S.R."/>
            <person name="Lipzen A."/>
            <person name="Sullivan W."/>
            <person name="Andreopoulos W.B."/>
            <person name="Clum A."/>
            <person name="Lindquist E."/>
            <person name="Daum C."/>
            <person name="Ramamoorthy G.K."/>
            <person name="Gryganskyi A."/>
            <person name="Culley D."/>
            <person name="Magnuson J.K."/>
            <person name="James T.Y."/>
            <person name="O'Malley M.A."/>
            <person name="Stajich J.E."/>
            <person name="Spatafora J.W."/>
            <person name="Visel A."/>
            <person name="Grigoriev I.V."/>
        </authorList>
    </citation>
    <scope>NUCLEOTIDE SEQUENCE [LARGE SCALE GENOMIC DNA]</scope>
    <source>
        <strain evidence="2 3">JEL800</strain>
    </source>
</reference>
<evidence type="ECO:0000313" key="2">
    <source>
        <dbReference type="EMBL" id="ORY33183.1"/>
    </source>
</evidence>
<name>A0A1Y2BEC4_9FUNG</name>
<dbReference type="PROSITE" id="PS50003">
    <property type="entry name" value="PH_DOMAIN"/>
    <property type="match status" value="1"/>
</dbReference>
<dbReference type="InterPro" id="IPR001849">
    <property type="entry name" value="PH_domain"/>
</dbReference>
<dbReference type="Gene3D" id="2.30.29.30">
    <property type="entry name" value="Pleckstrin-homology domain (PH domain)/Phosphotyrosine-binding domain (PTB)"/>
    <property type="match status" value="1"/>
</dbReference>
<gene>
    <name evidence="2" type="ORF">BCR33DRAFT_856268</name>
</gene>
<dbReference type="SUPFAM" id="SSF50729">
    <property type="entry name" value="PH domain-like"/>
    <property type="match status" value="1"/>
</dbReference>
<dbReference type="SMART" id="SM00233">
    <property type="entry name" value="PH"/>
    <property type="match status" value="1"/>
</dbReference>
<organism evidence="2 3">
    <name type="scientific">Rhizoclosmatium globosum</name>
    <dbReference type="NCBI Taxonomy" id="329046"/>
    <lineage>
        <taxon>Eukaryota</taxon>
        <taxon>Fungi</taxon>
        <taxon>Fungi incertae sedis</taxon>
        <taxon>Chytridiomycota</taxon>
        <taxon>Chytridiomycota incertae sedis</taxon>
        <taxon>Chytridiomycetes</taxon>
        <taxon>Chytridiales</taxon>
        <taxon>Chytriomycetaceae</taxon>
        <taxon>Rhizoclosmatium</taxon>
    </lineage>
</organism>
<dbReference type="EMBL" id="MCGO01000068">
    <property type="protein sequence ID" value="ORY33183.1"/>
    <property type="molecule type" value="Genomic_DNA"/>
</dbReference>